<evidence type="ECO:0000313" key="2">
    <source>
        <dbReference type="Proteomes" id="UP000002524"/>
    </source>
</evidence>
<evidence type="ECO:0000313" key="1">
    <source>
        <dbReference type="EMBL" id="AAF12367.1"/>
    </source>
</evidence>
<dbReference type="InParanoid" id="Q9RZ64"/>
<keyword evidence="2" id="KW-1185">Reference proteome</keyword>
<dbReference type="PaxDb" id="243230-DR_A0090"/>
<organism evidence="1 2">
    <name type="scientific">Deinococcus radiodurans (strain ATCC 13939 / DSM 20539 / JCM 16871 / CCUG 27074 / LMG 4051 / NBRC 15346 / NCIMB 9279 / VKM B-1422 / R1)</name>
    <dbReference type="NCBI Taxonomy" id="243230"/>
    <lineage>
        <taxon>Bacteria</taxon>
        <taxon>Thermotogati</taxon>
        <taxon>Deinococcota</taxon>
        <taxon>Deinococci</taxon>
        <taxon>Deinococcales</taxon>
        <taxon>Deinococcaceae</taxon>
        <taxon>Deinococcus</taxon>
    </lineage>
</organism>
<proteinExistence type="predicted"/>
<dbReference type="EMBL" id="AE001825">
    <property type="protein sequence ID" value="AAF12367.1"/>
    <property type="molecule type" value="Genomic_DNA"/>
</dbReference>
<protein>
    <submittedName>
        <fullName evidence="1">Uncharacterized protein</fullName>
    </submittedName>
</protein>
<sequence>MSAPKKGGCHSRPPCDDCLFRVQHTFDKVTQQADQLDSNLLLVGGVGDEELDSVNRVIDGINDVNGGFGLSKLRHVRLRGDARWPGVIGELGTYLQSAISRGDESGTSRFGTPPTGCIPFCVMSVFLAIPAQPAPARAARPDPDR</sequence>
<dbReference type="EnsemblBacteria" id="AAF12367">
    <property type="protein sequence ID" value="AAF12367"/>
    <property type="gene ID" value="DR_A0090"/>
</dbReference>
<dbReference type="KEGG" id="dra:DR_A0090"/>
<accession>Q9RZ64</accession>
<name>Q9RZ64_DEIRA</name>
<gene>
    <name evidence="1" type="ordered locus">DR_A0090</name>
</gene>
<dbReference type="AlphaFoldDB" id="Q9RZ64"/>
<reference evidence="1 2" key="1">
    <citation type="journal article" date="1999" name="Science">
        <title>Genome sequence of the radioresistant bacterium Deinococcus radiodurans R1.</title>
        <authorList>
            <person name="White O."/>
            <person name="Eisen J.A."/>
            <person name="Heidelberg J.F."/>
            <person name="Hickey E.K."/>
            <person name="Peterson J.D."/>
            <person name="Dodson R.J."/>
            <person name="Haft D.H."/>
            <person name="Gwinn M.L."/>
            <person name="Nelson W.C."/>
            <person name="Richardson D.L."/>
            <person name="Moffat K.S."/>
            <person name="Qin H."/>
            <person name="Jiang L."/>
            <person name="Pamphile W."/>
            <person name="Crosby M."/>
            <person name="Shen M."/>
            <person name="Vamathevan J.J."/>
            <person name="Lam P."/>
            <person name="McDonald L."/>
            <person name="Utterback T."/>
            <person name="Zalewski C."/>
            <person name="Makarova K.S."/>
            <person name="Aravind L."/>
            <person name="Daly M.J."/>
            <person name="Minton K.W."/>
            <person name="Fleischmann R.D."/>
            <person name="Ketchum K.A."/>
            <person name="Nelson K.E."/>
            <person name="Salzberg S."/>
            <person name="Smith H.O."/>
            <person name="Venter J.C."/>
            <person name="Fraser C.M."/>
        </authorList>
    </citation>
    <scope>NUCLEOTIDE SEQUENCE [LARGE SCALE GENOMIC DNA]</scope>
    <source>
        <strain evidence="2">ATCC 13939 / DSM 20539 / JCM 16871 / LMG 4051 / NBRC 15346 / NCIMB 9279 / R1 / VKM B-1422</strain>
    </source>
</reference>
<dbReference type="STRING" id="243230.DR_A0090"/>
<dbReference type="PIR" id="D75603">
    <property type="entry name" value="D75603"/>
</dbReference>
<dbReference type="HOGENOM" id="CLU_1783702_0_0_0"/>
<dbReference type="Proteomes" id="UP000002524">
    <property type="component" value="Chromosome 2"/>
</dbReference>